<sequence>MLGRWGHAGGGAVGPLSAHLGRQPLAPLSPLLAAPDRPPCRRPRPGPARLSSALPARDSARSACAAAPPSLATPPRSARPRDPLLPAVPAPSRPRPTRSHTRPRRGVHGCTGTAASRAAHSHGVTLATLPHSRGPRRRNSPPHPRARAPSLPPVGSHGVTPSRCHTRRPHWNSGTHHHTLQ</sequence>
<accession>A0ABQ9TUM1</accession>
<feature type="compositionally biased region" description="Basic residues" evidence="1">
    <location>
        <begin position="133"/>
        <end position="146"/>
    </location>
</feature>
<organism evidence="2 3">
    <name type="scientific">Saguinus oedipus</name>
    <name type="common">Cotton-top tamarin</name>
    <name type="synonym">Oedipomidas oedipus</name>
    <dbReference type="NCBI Taxonomy" id="9490"/>
    <lineage>
        <taxon>Eukaryota</taxon>
        <taxon>Metazoa</taxon>
        <taxon>Chordata</taxon>
        <taxon>Craniata</taxon>
        <taxon>Vertebrata</taxon>
        <taxon>Euteleostomi</taxon>
        <taxon>Mammalia</taxon>
        <taxon>Eutheria</taxon>
        <taxon>Euarchontoglires</taxon>
        <taxon>Primates</taxon>
        <taxon>Haplorrhini</taxon>
        <taxon>Platyrrhini</taxon>
        <taxon>Cebidae</taxon>
        <taxon>Callitrichinae</taxon>
        <taxon>Saguinus</taxon>
    </lineage>
</organism>
<evidence type="ECO:0000256" key="1">
    <source>
        <dbReference type="SAM" id="MobiDB-lite"/>
    </source>
</evidence>
<name>A0ABQ9TUM1_SAGOE</name>
<evidence type="ECO:0000313" key="2">
    <source>
        <dbReference type="EMBL" id="KAK2088483.1"/>
    </source>
</evidence>
<feature type="compositionally biased region" description="Basic residues" evidence="1">
    <location>
        <begin position="95"/>
        <end position="107"/>
    </location>
</feature>
<feature type="compositionally biased region" description="Gly residues" evidence="1">
    <location>
        <begin position="1"/>
        <end position="13"/>
    </location>
</feature>
<reference evidence="2 3" key="1">
    <citation type="submission" date="2023-05" db="EMBL/GenBank/DDBJ databases">
        <title>B98-5 Cell Line De Novo Hybrid Assembly: An Optical Mapping Approach.</title>
        <authorList>
            <person name="Kananen K."/>
            <person name="Auerbach J.A."/>
            <person name="Kautto E."/>
            <person name="Blachly J.S."/>
        </authorList>
    </citation>
    <scope>NUCLEOTIDE SEQUENCE [LARGE SCALE GENOMIC DNA]</scope>
    <source>
        <strain evidence="2">B95-8</strain>
        <tissue evidence="2">Cell line</tissue>
    </source>
</reference>
<feature type="compositionally biased region" description="Low complexity" evidence="1">
    <location>
        <begin position="24"/>
        <end position="35"/>
    </location>
</feature>
<dbReference type="Proteomes" id="UP001266305">
    <property type="component" value="Unassembled WGS sequence"/>
</dbReference>
<protein>
    <submittedName>
        <fullName evidence="2">Uncharacterized protein</fullName>
    </submittedName>
</protein>
<feature type="compositionally biased region" description="Basic residues" evidence="1">
    <location>
        <begin position="164"/>
        <end position="181"/>
    </location>
</feature>
<dbReference type="EMBL" id="JASSZA010000019">
    <property type="protein sequence ID" value="KAK2088483.1"/>
    <property type="molecule type" value="Genomic_DNA"/>
</dbReference>
<proteinExistence type="predicted"/>
<gene>
    <name evidence="2" type="ORF">P7K49_034390</name>
</gene>
<feature type="region of interest" description="Disordered" evidence="1">
    <location>
        <begin position="1"/>
        <end position="181"/>
    </location>
</feature>
<feature type="compositionally biased region" description="Low complexity" evidence="1">
    <location>
        <begin position="47"/>
        <end position="76"/>
    </location>
</feature>
<evidence type="ECO:0000313" key="3">
    <source>
        <dbReference type="Proteomes" id="UP001266305"/>
    </source>
</evidence>
<comment type="caution">
    <text evidence="2">The sequence shown here is derived from an EMBL/GenBank/DDBJ whole genome shotgun (WGS) entry which is preliminary data.</text>
</comment>
<keyword evidence="3" id="KW-1185">Reference proteome</keyword>